<evidence type="ECO:0000256" key="4">
    <source>
        <dbReference type="SAM" id="MobiDB-lite"/>
    </source>
</evidence>
<feature type="repeat" description="TPR" evidence="3">
    <location>
        <begin position="221"/>
        <end position="254"/>
    </location>
</feature>
<dbReference type="PANTHER" id="PTHR44943:SF8">
    <property type="entry name" value="TPR REPEAT-CONTAINING PROTEIN MJ0263"/>
    <property type="match status" value="1"/>
</dbReference>
<dbReference type="RefSeq" id="WP_169113927.1">
    <property type="nucleotide sequence ID" value="NZ_CP051684.1"/>
</dbReference>
<keyword evidence="5" id="KW-0472">Membrane</keyword>
<keyword evidence="7" id="KW-1185">Reference proteome</keyword>
<dbReference type="InterPro" id="IPR019734">
    <property type="entry name" value="TPR_rpt"/>
</dbReference>
<accession>A0ABX6MG33</accession>
<evidence type="ECO:0000313" key="7">
    <source>
        <dbReference type="Proteomes" id="UP000503117"/>
    </source>
</evidence>
<organism evidence="6 7">
    <name type="scientific">Duganella dendranthematis</name>
    <dbReference type="NCBI Taxonomy" id="2728021"/>
    <lineage>
        <taxon>Bacteria</taxon>
        <taxon>Pseudomonadati</taxon>
        <taxon>Pseudomonadota</taxon>
        <taxon>Betaproteobacteria</taxon>
        <taxon>Burkholderiales</taxon>
        <taxon>Oxalobacteraceae</taxon>
        <taxon>Telluria group</taxon>
        <taxon>Duganella</taxon>
    </lineage>
</organism>
<evidence type="ECO:0000256" key="3">
    <source>
        <dbReference type="PROSITE-ProRule" id="PRU00339"/>
    </source>
</evidence>
<feature type="transmembrane region" description="Helical" evidence="5">
    <location>
        <begin position="40"/>
        <end position="60"/>
    </location>
</feature>
<dbReference type="InterPro" id="IPR051685">
    <property type="entry name" value="Ycf3/AcsC/BcsC/TPR_MFPF"/>
</dbReference>
<dbReference type="SUPFAM" id="SSF48452">
    <property type="entry name" value="TPR-like"/>
    <property type="match status" value="1"/>
</dbReference>
<name>A0ABX6MG33_9BURK</name>
<keyword evidence="5" id="KW-1133">Transmembrane helix</keyword>
<keyword evidence="1" id="KW-0677">Repeat</keyword>
<dbReference type="Gene3D" id="1.25.40.10">
    <property type="entry name" value="Tetratricopeptide repeat domain"/>
    <property type="match status" value="2"/>
</dbReference>
<evidence type="ECO:0000313" key="6">
    <source>
        <dbReference type="EMBL" id="QJD92899.1"/>
    </source>
</evidence>
<feature type="region of interest" description="Disordered" evidence="4">
    <location>
        <begin position="126"/>
        <end position="178"/>
    </location>
</feature>
<evidence type="ECO:0000256" key="1">
    <source>
        <dbReference type="ARBA" id="ARBA00022737"/>
    </source>
</evidence>
<proteinExistence type="predicted"/>
<dbReference type="EMBL" id="CP051684">
    <property type="protein sequence ID" value="QJD92899.1"/>
    <property type="molecule type" value="Genomic_DNA"/>
</dbReference>
<protein>
    <submittedName>
        <fullName evidence="6">Tetratricopeptide repeat protein</fullName>
    </submittedName>
</protein>
<dbReference type="Pfam" id="PF14559">
    <property type="entry name" value="TPR_19"/>
    <property type="match status" value="1"/>
</dbReference>
<gene>
    <name evidence="6" type="ORF">HH213_24110</name>
</gene>
<evidence type="ECO:0000256" key="2">
    <source>
        <dbReference type="ARBA" id="ARBA00022803"/>
    </source>
</evidence>
<keyword evidence="2 3" id="KW-0802">TPR repeat</keyword>
<dbReference type="PANTHER" id="PTHR44943">
    <property type="entry name" value="CELLULOSE SYNTHASE OPERON PROTEIN C"/>
    <property type="match status" value="1"/>
</dbReference>
<dbReference type="SMART" id="SM00028">
    <property type="entry name" value="TPR"/>
    <property type="match status" value="2"/>
</dbReference>
<dbReference type="Proteomes" id="UP000503117">
    <property type="component" value="Chromosome"/>
</dbReference>
<keyword evidence="5" id="KW-0812">Transmembrane</keyword>
<sequence length="404" mass="42249">MSLINKMLQDLDARGGGAASAVQQADVKSVPAGERDRRPLVMGGAAVGVLVLAAGGWLGWQYWQSHRAPVGAVPTVQGNRTPDKPRFQEPPAKAITAAAPAHVDAAPASVAGDASAAAHGVAAGDAGTASSRSAQLAARKDASAEDSDAVQAMSSRAAAKPLRAAHARTADSEGAEAGDAAVKVVPATLAPMSARKAARGPAAATPADGVLLRELTPKQASENSYRRALVALQEGRVSAALADLDKAVELDPRNDAARQTYVSLLLENRRTDDAIRQLRLALGIEPRQPGLAMVLARLQLEKGGPALDTLLRTLPYATANADYQAFLAGVLQRDQRHAEAAQHYRDALAISPSNAIWWMGLGISLQADQHLPEAREAYTRARGNAGLTAELKAFVDKKIEQLSR</sequence>
<reference evidence="6 7" key="1">
    <citation type="submission" date="2020-04" db="EMBL/GenBank/DDBJ databases">
        <title>Genome sequencing of novel species.</title>
        <authorList>
            <person name="Heo J."/>
            <person name="Kim S.-J."/>
            <person name="Kim J.-S."/>
            <person name="Hong S.-B."/>
            <person name="Kwon S.-W."/>
        </authorList>
    </citation>
    <scope>NUCLEOTIDE SEQUENCE [LARGE SCALE GENOMIC DNA]</scope>
    <source>
        <strain evidence="6 7">AF9R3</strain>
    </source>
</reference>
<dbReference type="InterPro" id="IPR011990">
    <property type="entry name" value="TPR-like_helical_dom_sf"/>
</dbReference>
<evidence type="ECO:0000256" key="5">
    <source>
        <dbReference type="SAM" id="Phobius"/>
    </source>
</evidence>
<dbReference type="PROSITE" id="PS50005">
    <property type="entry name" value="TPR"/>
    <property type="match status" value="1"/>
</dbReference>